<dbReference type="InterPro" id="IPR050367">
    <property type="entry name" value="APC_superfamily"/>
</dbReference>
<evidence type="ECO:0000256" key="3">
    <source>
        <dbReference type="ARBA" id="ARBA00022692"/>
    </source>
</evidence>
<comment type="subcellular location">
    <subcellularLocation>
        <location evidence="1">Cell membrane</location>
        <topology evidence="1">Multi-pass membrane protein</topology>
    </subcellularLocation>
</comment>
<evidence type="ECO:0000256" key="1">
    <source>
        <dbReference type="ARBA" id="ARBA00004651"/>
    </source>
</evidence>
<dbReference type="Gene3D" id="1.20.1740.10">
    <property type="entry name" value="Amino acid/polyamine transporter I"/>
    <property type="match status" value="1"/>
</dbReference>
<feature type="transmembrane region" description="Helical" evidence="6">
    <location>
        <begin position="127"/>
        <end position="147"/>
    </location>
</feature>
<dbReference type="PANTHER" id="PTHR42770:SF7">
    <property type="entry name" value="MEMBRANE PROTEIN"/>
    <property type="match status" value="1"/>
</dbReference>
<protein>
    <submittedName>
        <fullName evidence="7">Amino acid permease</fullName>
    </submittedName>
</protein>
<keyword evidence="2" id="KW-1003">Cell membrane</keyword>
<name>A0A8J2VBM1_9FLAO</name>
<feature type="transmembrane region" description="Helical" evidence="6">
    <location>
        <begin position="194"/>
        <end position="215"/>
    </location>
</feature>
<reference evidence="7" key="1">
    <citation type="journal article" date="2014" name="Int. J. Syst. Evol. Microbiol.">
        <title>Complete genome sequence of Corynebacterium casei LMG S-19264T (=DSM 44701T), isolated from a smear-ripened cheese.</title>
        <authorList>
            <consortium name="US DOE Joint Genome Institute (JGI-PGF)"/>
            <person name="Walter F."/>
            <person name="Albersmeier A."/>
            <person name="Kalinowski J."/>
            <person name="Ruckert C."/>
        </authorList>
    </citation>
    <scope>NUCLEOTIDE SEQUENCE</scope>
    <source>
        <strain evidence="7">CGMCC 1.12924</strain>
    </source>
</reference>
<feature type="transmembrane region" description="Helical" evidence="6">
    <location>
        <begin position="47"/>
        <end position="65"/>
    </location>
</feature>
<feature type="transmembrane region" description="Helical" evidence="6">
    <location>
        <begin position="268"/>
        <end position="289"/>
    </location>
</feature>
<dbReference type="Pfam" id="PF13520">
    <property type="entry name" value="AA_permease_2"/>
    <property type="match status" value="1"/>
</dbReference>
<proteinExistence type="predicted"/>
<dbReference type="PIRSF" id="PIRSF006060">
    <property type="entry name" value="AA_transporter"/>
    <property type="match status" value="1"/>
</dbReference>
<feature type="transmembrane region" description="Helical" evidence="6">
    <location>
        <begin position="382"/>
        <end position="400"/>
    </location>
</feature>
<sequence>MKINKQENLLRTIGVFGLSSNIINVIIGSGIFVLPAIVASAMGASGVFAYLVCGILIALIMLCFAEAGSKITTTGGLYTYIETAFGNYAGFLSGNLYLAAVLLADAAVSNALVNILAAAFPVFESEVVRVLFLFVVFFGLAFINILGVKQGVGLIKFLVIAKILPLLLLIVLGLPKVSMANISIETLPGFEQLGATSLILFFAFIGGETGLNVSGEVKKPNKNIPKSIFIGITAVLIIYILIQLVAQGVLGDALADQKAPLAETAKAIFGNTGFIILTAGAAVSMFGYLSGAILNMPRILYALSRDRVIPVKAFGSVHSKFKTPHLAILTYAAVGFIIAALGSFETLAVIATGGILLQYLGVSLAVIKLRFTKKSKPGEFKIPGGFTVPILSSGIIIFFLSKMTAAEAIGTLVVTALLTVVYFINKKVNKHKRDD</sequence>
<dbReference type="RefSeq" id="WP_229741436.1">
    <property type="nucleotide sequence ID" value="NZ_BMGK01000009.1"/>
</dbReference>
<feature type="transmembrane region" description="Helical" evidence="6">
    <location>
        <begin position="326"/>
        <end position="344"/>
    </location>
</feature>
<gene>
    <name evidence="7" type="ORF">GCM10011312_21370</name>
</gene>
<organism evidence="7 8">
    <name type="scientific">Planktosalinus lacus</name>
    <dbReference type="NCBI Taxonomy" id="1526573"/>
    <lineage>
        <taxon>Bacteria</taxon>
        <taxon>Pseudomonadati</taxon>
        <taxon>Bacteroidota</taxon>
        <taxon>Flavobacteriia</taxon>
        <taxon>Flavobacteriales</taxon>
        <taxon>Flavobacteriaceae</taxon>
        <taxon>Planktosalinus</taxon>
    </lineage>
</organism>
<dbReference type="AlphaFoldDB" id="A0A8J2VBM1"/>
<dbReference type="PANTHER" id="PTHR42770">
    <property type="entry name" value="AMINO ACID TRANSPORTER-RELATED"/>
    <property type="match status" value="1"/>
</dbReference>
<comment type="caution">
    <text evidence="7">The sequence shown here is derived from an EMBL/GenBank/DDBJ whole genome shotgun (WGS) entry which is preliminary data.</text>
</comment>
<keyword evidence="5 6" id="KW-0472">Membrane</keyword>
<feature type="transmembrane region" description="Helical" evidence="6">
    <location>
        <begin position="406"/>
        <end position="424"/>
    </location>
</feature>
<evidence type="ECO:0000256" key="6">
    <source>
        <dbReference type="SAM" id="Phobius"/>
    </source>
</evidence>
<keyword evidence="4 6" id="KW-1133">Transmembrane helix</keyword>
<feature type="transmembrane region" description="Helical" evidence="6">
    <location>
        <begin position="21"/>
        <end position="41"/>
    </location>
</feature>
<dbReference type="GO" id="GO:0022857">
    <property type="term" value="F:transmembrane transporter activity"/>
    <property type="evidence" value="ECO:0007669"/>
    <property type="project" value="InterPro"/>
</dbReference>
<accession>A0A8J2VBM1</accession>
<dbReference type="InterPro" id="IPR002293">
    <property type="entry name" value="AA/rel_permease1"/>
</dbReference>
<reference evidence="7" key="2">
    <citation type="submission" date="2020-09" db="EMBL/GenBank/DDBJ databases">
        <authorList>
            <person name="Sun Q."/>
            <person name="Zhou Y."/>
        </authorList>
    </citation>
    <scope>NUCLEOTIDE SEQUENCE</scope>
    <source>
        <strain evidence="7">CGMCC 1.12924</strain>
    </source>
</reference>
<dbReference type="Proteomes" id="UP000652231">
    <property type="component" value="Unassembled WGS sequence"/>
</dbReference>
<keyword evidence="3 6" id="KW-0812">Transmembrane</keyword>
<evidence type="ECO:0000313" key="7">
    <source>
        <dbReference type="EMBL" id="GGD97516.1"/>
    </source>
</evidence>
<dbReference type="EMBL" id="BMGK01000009">
    <property type="protein sequence ID" value="GGD97516.1"/>
    <property type="molecule type" value="Genomic_DNA"/>
</dbReference>
<feature type="transmembrane region" description="Helical" evidence="6">
    <location>
        <begin position="227"/>
        <end position="248"/>
    </location>
</feature>
<evidence type="ECO:0000256" key="2">
    <source>
        <dbReference type="ARBA" id="ARBA00022475"/>
    </source>
</evidence>
<keyword evidence="8" id="KW-1185">Reference proteome</keyword>
<feature type="transmembrane region" description="Helical" evidence="6">
    <location>
        <begin position="154"/>
        <end position="174"/>
    </location>
</feature>
<feature type="transmembrane region" description="Helical" evidence="6">
    <location>
        <begin position="350"/>
        <end position="370"/>
    </location>
</feature>
<evidence type="ECO:0000256" key="5">
    <source>
        <dbReference type="ARBA" id="ARBA00023136"/>
    </source>
</evidence>
<dbReference type="GO" id="GO:0005886">
    <property type="term" value="C:plasma membrane"/>
    <property type="evidence" value="ECO:0007669"/>
    <property type="project" value="UniProtKB-SubCell"/>
</dbReference>
<evidence type="ECO:0000313" key="8">
    <source>
        <dbReference type="Proteomes" id="UP000652231"/>
    </source>
</evidence>
<evidence type="ECO:0000256" key="4">
    <source>
        <dbReference type="ARBA" id="ARBA00022989"/>
    </source>
</evidence>
<feature type="transmembrane region" description="Helical" evidence="6">
    <location>
        <begin position="96"/>
        <end position="121"/>
    </location>
</feature>